<accession>A0A087U5B4</accession>
<reference evidence="2 3" key="1">
    <citation type="submission" date="2013-11" db="EMBL/GenBank/DDBJ databases">
        <title>Genome sequencing of Stegodyphus mimosarum.</title>
        <authorList>
            <person name="Bechsgaard J."/>
        </authorList>
    </citation>
    <scope>NUCLEOTIDE SEQUENCE [LARGE SCALE GENOMIC DNA]</scope>
</reference>
<gene>
    <name evidence="2" type="ORF">X975_20851</name>
</gene>
<name>A0A087U5B4_STEMI</name>
<dbReference type="EMBL" id="KK118251">
    <property type="protein sequence ID" value="KFM72553.1"/>
    <property type="molecule type" value="Genomic_DNA"/>
</dbReference>
<dbReference type="Gene3D" id="1.10.472.10">
    <property type="entry name" value="Cyclin-like"/>
    <property type="match status" value="1"/>
</dbReference>
<dbReference type="SUPFAM" id="SSF47954">
    <property type="entry name" value="Cyclin-like"/>
    <property type="match status" value="1"/>
</dbReference>
<evidence type="ECO:0000259" key="1">
    <source>
        <dbReference type="SMART" id="SM01332"/>
    </source>
</evidence>
<feature type="non-terminal residue" evidence="2">
    <location>
        <position position="1"/>
    </location>
</feature>
<dbReference type="CDD" id="cd20516">
    <property type="entry name" value="CYCLIN_CCND_rpt2"/>
    <property type="match status" value="1"/>
</dbReference>
<evidence type="ECO:0000313" key="2">
    <source>
        <dbReference type="EMBL" id="KFM72553.1"/>
    </source>
</evidence>
<evidence type="ECO:0000313" key="3">
    <source>
        <dbReference type="Proteomes" id="UP000054359"/>
    </source>
</evidence>
<dbReference type="InterPro" id="IPR004367">
    <property type="entry name" value="Cyclin_C-dom"/>
</dbReference>
<dbReference type="Pfam" id="PF02984">
    <property type="entry name" value="Cyclin_C"/>
    <property type="match status" value="1"/>
</dbReference>
<protein>
    <submittedName>
        <fullName evidence="2">G1/S-specific cyclin-D2</fullName>
    </submittedName>
</protein>
<dbReference type="AlphaFoldDB" id="A0A087U5B4"/>
<dbReference type="OrthoDB" id="306099at2759"/>
<dbReference type="STRING" id="407821.A0A087U5B4"/>
<dbReference type="OMA" id="TWDTVMV"/>
<proteinExistence type="predicted"/>
<dbReference type="SMART" id="SM01332">
    <property type="entry name" value="Cyclin_C"/>
    <property type="match status" value="1"/>
</dbReference>
<organism evidence="2 3">
    <name type="scientific">Stegodyphus mimosarum</name>
    <name type="common">African social velvet spider</name>
    <dbReference type="NCBI Taxonomy" id="407821"/>
    <lineage>
        <taxon>Eukaryota</taxon>
        <taxon>Metazoa</taxon>
        <taxon>Ecdysozoa</taxon>
        <taxon>Arthropoda</taxon>
        <taxon>Chelicerata</taxon>
        <taxon>Arachnida</taxon>
        <taxon>Araneae</taxon>
        <taxon>Araneomorphae</taxon>
        <taxon>Entelegynae</taxon>
        <taxon>Eresoidea</taxon>
        <taxon>Eresidae</taxon>
        <taxon>Stegodyphus</taxon>
    </lineage>
</organism>
<feature type="domain" description="Cyclin C-terminal" evidence="1">
    <location>
        <begin position="17"/>
        <end position="156"/>
    </location>
</feature>
<dbReference type="Proteomes" id="UP000054359">
    <property type="component" value="Unassembled WGS sequence"/>
</dbReference>
<dbReference type="InterPro" id="IPR036915">
    <property type="entry name" value="Cyclin-like_sf"/>
</dbReference>
<keyword evidence="3" id="KW-1185">Reference proteome</keyword>
<feature type="non-terminal residue" evidence="2">
    <location>
        <position position="163"/>
    </location>
</feature>
<sequence length="163" mass="18063">SWELLVLNTLKWDLSAITPFDFLGHILRRLPIFRGMDLVKRHAHTFIGLCTTDVKFSMYPPSTIAAASIGAAIQGLRARLDIQWSSPSELLSKLQAITGIERDCLRACWEQIEETIVSRIAAATRASLNSFGLSTNHKLAEQEMGSLGIIQAETPPDVQDVLF</sequence>